<dbReference type="InterPro" id="IPR036488">
    <property type="entry name" value="DUF1883-like_sf"/>
</dbReference>
<dbReference type="InterPro" id="IPR015073">
    <property type="entry name" value="DUF1883"/>
</dbReference>
<evidence type="ECO:0000313" key="3">
    <source>
        <dbReference type="Proteomes" id="UP000308705"/>
    </source>
</evidence>
<name>A0A4U3M5R9_9ACTN</name>
<proteinExistence type="predicted"/>
<evidence type="ECO:0000259" key="1">
    <source>
        <dbReference type="Pfam" id="PF08980"/>
    </source>
</evidence>
<gene>
    <name evidence="2" type="ORF">FDA94_30355</name>
</gene>
<evidence type="ECO:0000313" key="2">
    <source>
        <dbReference type="EMBL" id="TKK84228.1"/>
    </source>
</evidence>
<dbReference type="SUPFAM" id="SSF141099">
    <property type="entry name" value="Atu1913-like"/>
    <property type="match status" value="1"/>
</dbReference>
<dbReference type="Pfam" id="PF08980">
    <property type="entry name" value="DUF1883"/>
    <property type="match status" value="1"/>
</dbReference>
<dbReference type="Gene3D" id="4.10.1210.10">
    <property type="entry name" value="Atu1913-like"/>
    <property type="match status" value="1"/>
</dbReference>
<feature type="domain" description="DUF1883" evidence="1">
    <location>
        <begin position="6"/>
        <end position="81"/>
    </location>
</feature>
<organism evidence="2 3">
    <name type="scientific">Herbidospora galbida</name>
    <dbReference type="NCBI Taxonomy" id="2575442"/>
    <lineage>
        <taxon>Bacteria</taxon>
        <taxon>Bacillati</taxon>
        <taxon>Actinomycetota</taxon>
        <taxon>Actinomycetes</taxon>
        <taxon>Streptosporangiales</taxon>
        <taxon>Streptosporangiaceae</taxon>
        <taxon>Herbidospora</taxon>
    </lineage>
</organism>
<accession>A0A4U3M5R9</accession>
<dbReference type="RefSeq" id="WP_137250489.1">
    <property type="nucleotide sequence ID" value="NZ_SZQA01000036.1"/>
</dbReference>
<dbReference type="OrthoDB" id="9142262at2"/>
<dbReference type="AlphaFoldDB" id="A0A4U3M5R9"/>
<keyword evidence="3" id="KW-1185">Reference proteome</keyword>
<comment type="caution">
    <text evidence="2">The sequence shown here is derived from an EMBL/GenBank/DDBJ whole genome shotgun (WGS) entry which is preliminary data.</text>
</comment>
<protein>
    <submittedName>
        <fullName evidence="2">DUF1883 domain-containing protein</fullName>
    </submittedName>
</protein>
<sequence length="88" mass="10076">MDHLYFNLGSVAGGACFEVELRGSAARVCLMDDDEYQAYLDGDAYEYYGGFYDFSPVELEVPYDGYWYLVIDSNGRRVKVRVAQIFDD</sequence>
<dbReference type="Proteomes" id="UP000308705">
    <property type="component" value="Unassembled WGS sequence"/>
</dbReference>
<reference evidence="2 3" key="1">
    <citation type="submission" date="2019-04" db="EMBL/GenBank/DDBJ databases">
        <title>Herbidospora sp. NEAU-GS14.nov., a novel actinomycete isolated from soil.</title>
        <authorList>
            <person name="Han L."/>
        </authorList>
    </citation>
    <scope>NUCLEOTIDE SEQUENCE [LARGE SCALE GENOMIC DNA]</scope>
    <source>
        <strain evidence="2 3">NEAU-GS14</strain>
    </source>
</reference>
<dbReference type="EMBL" id="SZQA01000036">
    <property type="protein sequence ID" value="TKK84228.1"/>
    <property type="molecule type" value="Genomic_DNA"/>
</dbReference>